<keyword evidence="3 11" id="KW-0808">Transferase</keyword>
<dbReference type="InterPro" id="IPR003811">
    <property type="entry name" value="G3P_acylTferase_PlsY"/>
</dbReference>
<keyword evidence="8" id="KW-0594">Phospholipid biosynthesis</keyword>
<keyword evidence="12" id="KW-1185">Reference proteome</keyword>
<reference evidence="11 12" key="1">
    <citation type="submission" date="2020-12" db="EMBL/GenBank/DDBJ databases">
        <title>WGS of Thermoactinomyces spp.</title>
        <authorList>
            <person name="Cheng K."/>
        </authorList>
    </citation>
    <scope>NUCLEOTIDE SEQUENCE [LARGE SCALE GENOMIC DNA]</scope>
    <source>
        <strain evidence="12">CICC 10671\DSM 43846</strain>
    </source>
</reference>
<evidence type="ECO:0000256" key="2">
    <source>
        <dbReference type="ARBA" id="ARBA00022516"/>
    </source>
</evidence>
<dbReference type="GO" id="GO:0005886">
    <property type="term" value="C:plasma membrane"/>
    <property type="evidence" value="ECO:0007669"/>
    <property type="project" value="InterPro"/>
</dbReference>
<keyword evidence="5 10" id="KW-1133">Transmembrane helix</keyword>
<evidence type="ECO:0000256" key="5">
    <source>
        <dbReference type="ARBA" id="ARBA00022989"/>
    </source>
</evidence>
<evidence type="ECO:0000256" key="9">
    <source>
        <dbReference type="ARBA" id="ARBA00023264"/>
    </source>
</evidence>
<name>A0A8I1A9Q9_THEIN</name>
<dbReference type="AlphaFoldDB" id="A0A8I1A9Q9"/>
<evidence type="ECO:0000256" key="7">
    <source>
        <dbReference type="ARBA" id="ARBA00023136"/>
    </source>
</evidence>
<evidence type="ECO:0000256" key="4">
    <source>
        <dbReference type="ARBA" id="ARBA00022692"/>
    </source>
</evidence>
<evidence type="ECO:0000256" key="6">
    <source>
        <dbReference type="ARBA" id="ARBA00023098"/>
    </source>
</evidence>
<dbReference type="RefSeq" id="WP_181731556.1">
    <property type="nucleotide sequence ID" value="NZ_JACEIR010000002.1"/>
</dbReference>
<feature type="transmembrane region" description="Helical" evidence="10">
    <location>
        <begin position="36"/>
        <end position="55"/>
    </location>
</feature>
<feature type="transmembrane region" description="Helical" evidence="10">
    <location>
        <begin position="133"/>
        <end position="158"/>
    </location>
</feature>
<feature type="transmembrane region" description="Helical" evidence="10">
    <location>
        <begin position="87"/>
        <end position="113"/>
    </location>
</feature>
<keyword evidence="9" id="KW-1208">Phospholipid metabolism</keyword>
<keyword evidence="2" id="KW-0444">Lipid biosynthesis</keyword>
<protein>
    <submittedName>
        <fullName evidence="11">Glycerol-3-phosphate acyltransferase</fullName>
    </submittedName>
</protein>
<comment type="caution">
    <text evidence="11">The sequence shown here is derived from an EMBL/GenBank/DDBJ whole genome shotgun (WGS) entry which is preliminary data.</text>
</comment>
<dbReference type="GO" id="GO:0008654">
    <property type="term" value="P:phospholipid biosynthetic process"/>
    <property type="evidence" value="ECO:0007669"/>
    <property type="project" value="UniProtKB-KW"/>
</dbReference>
<dbReference type="SMART" id="SM01207">
    <property type="entry name" value="G3P_acyltransf"/>
    <property type="match status" value="1"/>
</dbReference>
<dbReference type="Proteomes" id="UP000633619">
    <property type="component" value="Unassembled WGS sequence"/>
</dbReference>
<evidence type="ECO:0000256" key="10">
    <source>
        <dbReference type="SAM" id="Phobius"/>
    </source>
</evidence>
<gene>
    <name evidence="11" type="ORF">I8U20_07970</name>
</gene>
<accession>A0A8I1A9Q9</accession>
<keyword evidence="7 10" id="KW-0472">Membrane</keyword>
<evidence type="ECO:0000313" key="11">
    <source>
        <dbReference type="EMBL" id="MBH8595266.1"/>
    </source>
</evidence>
<evidence type="ECO:0000313" key="12">
    <source>
        <dbReference type="Proteomes" id="UP000633619"/>
    </source>
</evidence>
<sequence length="185" mass="20926">MHFVYIVAGAYLMGALPLHLWALGKHPFRSRLQPREYFLMIVIDLVKGMAATLFGMALGGWPGACLAAVLVVAGSMYSVFLGFQGNYGLTVAAGALLILSPVLVLVGIIIYFFSLLFTRYLFLSTLLTTMAMIVLGLILVTHFYAWLVILVLGSLILFRMKPNWRHIRRNLEPPYRFKKFFRRIH</sequence>
<dbReference type="EMBL" id="JAECVW010000003">
    <property type="protein sequence ID" value="MBH8595266.1"/>
    <property type="molecule type" value="Genomic_DNA"/>
</dbReference>
<dbReference type="PANTHER" id="PTHR30309">
    <property type="entry name" value="INNER MEMBRANE PROTEIN YGIH"/>
    <property type="match status" value="1"/>
</dbReference>
<dbReference type="Pfam" id="PF02660">
    <property type="entry name" value="G3P_acyltransf"/>
    <property type="match status" value="1"/>
</dbReference>
<organism evidence="11 12">
    <name type="scientific">Thermoactinomyces intermedius</name>
    <dbReference type="NCBI Taxonomy" id="2024"/>
    <lineage>
        <taxon>Bacteria</taxon>
        <taxon>Bacillati</taxon>
        <taxon>Bacillota</taxon>
        <taxon>Bacilli</taxon>
        <taxon>Bacillales</taxon>
        <taxon>Thermoactinomycetaceae</taxon>
        <taxon>Thermoactinomyces</taxon>
    </lineage>
</organism>
<dbReference type="GO" id="GO:0043772">
    <property type="term" value="F:acyl-phosphate glycerol-3-phosphate acyltransferase activity"/>
    <property type="evidence" value="ECO:0007669"/>
    <property type="project" value="InterPro"/>
</dbReference>
<feature type="transmembrane region" description="Helical" evidence="10">
    <location>
        <begin position="6"/>
        <end position="24"/>
    </location>
</feature>
<keyword evidence="11" id="KW-0012">Acyltransferase</keyword>
<evidence type="ECO:0000256" key="8">
    <source>
        <dbReference type="ARBA" id="ARBA00023209"/>
    </source>
</evidence>
<keyword evidence="1" id="KW-1003">Cell membrane</keyword>
<proteinExistence type="predicted"/>
<keyword evidence="4 10" id="KW-0812">Transmembrane</keyword>
<evidence type="ECO:0000256" key="1">
    <source>
        <dbReference type="ARBA" id="ARBA00022475"/>
    </source>
</evidence>
<feature type="transmembrane region" description="Helical" evidence="10">
    <location>
        <begin position="61"/>
        <end position="80"/>
    </location>
</feature>
<evidence type="ECO:0000256" key="3">
    <source>
        <dbReference type="ARBA" id="ARBA00022679"/>
    </source>
</evidence>
<keyword evidence="6" id="KW-0443">Lipid metabolism</keyword>
<dbReference type="PANTHER" id="PTHR30309:SF0">
    <property type="entry name" value="GLYCEROL-3-PHOSPHATE ACYLTRANSFERASE-RELATED"/>
    <property type="match status" value="1"/>
</dbReference>